<comment type="caution">
    <text evidence="1">The sequence shown here is derived from an EMBL/GenBank/DDBJ whole genome shotgun (WGS) entry which is preliminary data.</text>
</comment>
<dbReference type="Proteomes" id="UP001165378">
    <property type="component" value="Unassembled WGS sequence"/>
</dbReference>
<evidence type="ECO:0000313" key="2">
    <source>
        <dbReference type="Proteomes" id="UP001165378"/>
    </source>
</evidence>
<gene>
    <name evidence="1" type="ORF">LZ495_36620</name>
</gene>
<accession>A0AA41U3F8</accession>
<dbReference type="RefSeq" id="WP_235057480.1">
    <property type="nucleotide sequence ID" value="NZ_JAKFHA010000037.1"/>
</dbReference>
<protein>
    <submittedName>
        <fullName evidence="1">Uncharacterized protein</fullName>
    </submittedName>
</protein>
<dbReference type="AlphaFoldDB" id="A0AA41U3F8"/>
<sequence>MPSGAYTFFDPHSGDALGVERFSCAPGPAGWRYRAVGDGDGRVTDVTLDARGRPVRVEAFAHGWRVRGGAAVVDGAAAVMWVRGPADPEGGGEAVEGEAKAQAFTGRSPAFLVGTARLLGLTVGASVRVRLVGLSEPALAPMTCDQGWALTEIEEHPTPAGPLPVARYEVADLATGERGVVHLAGDVVLSAPGVELEELDGPPNFLHGAGAALA</sequence>
<evidence type="ECO:0000313" key="1">
    <source>
        <dbReference type="EMBL" id="MCF2532708.1"/>
    </source>
</evidence>
<name>A0AA41U3F8_9ACTN</name>
<proteinExistence type="predicted"/>
<organism evidence="1 2">
    <name type="scientific">Yinghuangia soli</name>
    <dbReference type="NCBI Taxonomy" id="2908204"/>
    <lineage>
        <taxon>Bacteria</taxon>
        <taxon>Bacillati</taxon>
        <taxon>Actinomycetota</taxon>
        <taxon>Actinomycetes</taxon>
        <taxon>Kitasatosporales</taxon>
        <taxon>Streptomycetaceae</taxon>
        <taxon>Yinghuangia</taxon>
    </lineage>
</organism>
<reference evidence="1" key="1">
    <citation type="submission" date="2022-01" db="EMBL/GenBank/DDBJ databases">
        <title>Genome-Based Taxonomic Classification of the Phylum Actinobacteria.</title>
        <authorList>
            <person name="Gao Y."/>
        </authorList>
    </citation>
    <scope>NUCLEOTIDE SEQUENCE</scope>
    <source>
        <strain evidence="1">KLBMP 8922</strain>
    </source>
</reference>
<dbReference type="EMBL" id="JAKFHA010000037">
    <property type="protein sequence ID" value="MCF2532708.1"/>
    <property type="molecule type" value="Genomic_DNA"/>
</dbReference>
<keyword evidence="2" id="KW-1185">Reference proteome</keyword>